<dbReference type="InterPro" id="IPR050580">
    <property type="entry name" value="2H_phosphoesterase_YjcG-like"/>
</dbReference>
<dbReference type="EMBL" id="CP066690">
    <property type="protein sequence ID" value="QQG45541.1"/>
    <property type="molecule type" value="Genomic_DNA"/>
</dbReference>
<dbReference type="PANTHER" id="PTHR40037">
    <property type="entry name" value="PHOSPHOESTERASE YJCG-RELATED"/>
    <property type="match status" value="1"/>
</dbReference>
<evidence type="ECO:0000313" key="2">
    <source>
        <dbReference type="Proteomes" id="UP000595618"/>
    </source>
</evidence>
<dbReference type="Gene3D" id="3.90.1140.10">
    <property type="entry name" value="Cyclic phosphodiesterase"/>
    <property type="match status" value="1"/>
</dbReference>
<dbReference type="Proteomes" id="UP000595618">
    <property type="component" value="Chromosome"/>
</dbReference>
<gene>
    <name evidence="1" type="ORF">HYW89_01230</name>
</gene>
<sequence>MRLLITVRIPKNIVLELDGYRKKYNPSGISHSSAHITLVPPFVLRAGLIPLIKDITLCLEEFGPFRMRIDGLGWFDNRVLFAKSSCPAKLQRLHSLLKKLVQKKHRMGARSTYWAFSKYNPHITLSKDTERNIQRYKKELKGFRYTRTFTVDGVNLCVQRRDGRWILRKEFLFKKRKQKSR</sequence>
<protein>
    <submittedName>
        <fullName evidence="1">2'-5' RNA ligase family protein</fullName>
    </submittedName>
</protein>
<dbReference type="SUPFAM" id="SSF55144">
    <property type="entry name" value="LigT-like"/>
    <property type="match status" value="1"/>
</dbReference>
<keyword evidence="1" id="KW-0436">Ligase</keyword>
<reference evidence="1 2" key="1">
    <citation type="submission" date="2020-07" db="EMBL/GenBank/DDBJ databases">
        <title>Huge and variable diversity of episymbiotic CPR bacteria and DPANN archaea in groundwater ecosystems.</title>
        <authorList>
            <person name="He C.Y."/>
            <person name="Keren R."/>
            <person name="Whittaker M."/>
            <person name="Farag I.F."/>
            <person name="Doudna J."/>
            <person name="Cate J.H.D."/>
            <person name="Banfield J.F."/>
        </authorList>
    </citation>
    <scope>NUCLEOTIDE SEQUENCE [LARGE SCALE GENOMIC DNA]</scope>
    <source>
        <strain evidence="1">NC_groundwater_541_Ag_S-0.1um_46_50</strain>
    </source>
</reference>
<dbReference type="Pfam" id="PF13563">
    <property type="entry name" value="2_5_RNA_ligase2"/>
    <property type="match status" value="1"/>
</dbReference>
<proteinExistence type="predicted"/>
<dbReference type="AlphaFoldDB" id="A0A7T5UQU2"/>
<dbReference type="InterPro" id="IPR009097">
    <property type="entry name" value="Cyclic_Pdiesterase"/>
</dbReference>
<dbReference type="PANTHER" id="PTHR40037:SF1">
    <property type="entry name" value="PHOSPHOESTERASE SAOUHSC_00951-RELATED"/>
    <property type="match status" value="1"/>
</dbReference>
<name>A0A7T5UQU2_9BACT</name>
<accession>A0A7T5UQU2</accession>
<organism evidence="1 2">
    <name type="scientific">Candidatus Sungiibacteriota bacterium</name>
    <dbReference type="NCBI Taxonomy" id="2750080"/>
    <lineage>
        <taxon>Bacteria</taxon>
        <taxon>Candidatus Sungiibacteriota</taxon>
    </lineage>
</organism>
<dbReference type="GO" id="GO:0016874">
    <property type="term" value="F:ligase activity"/>
    <property type="evidence" value="ECO:0007669"/>
    <property type="project" value="UniProtKB-KW"/>
</dbReference>
<evidence type="ECO:0000313" key="1">
    <source>
        <dbReference type="EMBL" id="QQG45541.1"/>
    </source>
</evidence>